<keyword evidence="4" id="KW-1185">Reference proteome</keyword>
<feature type="domain" description="Ice-binding protein C-terminal" evidence="2">
    <location>
        <begin position="108"/>
        <end position="128"/>
    </location>
</feature>
<proteinExistence type="predicted"/>
<dbReference type="Proteomes" id="UP000188181">
    <property type="component" value="Chromosome"/>
</dbReference>
<evidence type="ECO:0000313" key="3">
    <source>
        <dbReference type="EMBL" id="AQQ72393.1"/>
    </source>
</evidence>
<accession>A0A1R7T665</accession>
<name>A0A1R7T665_9BACT</name>
<feature type="chain" id="PRO_5012729499" evidence="1">
    <location>
        <begin position="20"/>
        <end position="131"/>
    </location>
</feature>
<organism evidence="3 4">
    <name type="scientific">Limihaloglobus sulfuriphilus</name>
    <dbReference type="NCBI Taxonomy" id="1851148"/>
    <lineage>
        <taxon>Bacteria</taxon>
        <taxon>Pseudomonadati</taxon>
        <taxon>Planctomycetota</taxon>
        <taxon>Phycisphaerae</taxon>
        <taxon>Sedimentisphaerales</taxon>
        <taxon>Sedimentisphaeraceae</taxon>
        <taxon>Limihaloglobus</taxon>
    </lineage>
</organism>
<gene>
    <name evidence="3" type="ORF">SMSP2_02777</name>
</gene>
<dbReference type="RefSeq" id="WP_186804747.1">
    <property type="nucleotide sequence ID" value="NZ_CP019646.1"/>
</dbReference>
<keyword evidence="1" id="KW-0732">Signal</keyword>
<dbReference type="KEGG" id="pbas:SMSP2_02777"/>
<feature type="signal peptide" evidence="1">
    <location>
        <begin position="1"/>
        <end position="19"/>
    </location>
</feature>
<sequence precursor="true">MKRQIILAMTLVLAASTFAGNGIRLADWNAGVQESHRLMEVGEYIPSVTEKEDMTISYVRVYKCDYEEELNLKEDLVSTTLFETASAPDLGSSTTAVNEPVVDGNYTQVPEPATMALLGLGGVLLRRRKRS</sequence>
<protein>
    <submittedName>
        <fullName evidence="3">PEP-CTERM motif protein</fullName>
    </submittedName>
</protein>
<reference evidence="4" key="1">
    <citation type="submission" date="2017-02" db="EMBL/GenBank/DDBJ databases">
        <title>Comparative genomics and description of representatives of a novel lineage of planctomycetes thriving in anoxic sediments.</title>
        <authorList>
            <person name="Spring S."/>
            <person name="Bunk B."/>
            <person name="Sproer C."/>
        </authorList>
    </citation>
    <scope>NUCLEOTIDE SEQUENCE [LARGE SCALE GENOMIC DNA]</scope>
    <source>
        <strain evidence="4">SM-Chi-D1</strain>
    </source>
</reference>
<dbReference type="Pfam" id="PF07589">
    <property type="entry name" value="PEP-CTERM"/>
    <property type="match status" value="1"/>
</dbReference>
<evidence type="ECO:0000256" key="1">
    <source>
        <dbReference type="SAM" id="SignalP"/>
    </source>
</evidence>
<dbReference type="EMBL" id="CP019646">
    <property type="protein sequence ID" value="AQQ72393.1"/>
    <property type="molecule type" value="Genomic_DNA"/>
</dbReference>
<evidence type="ECO:0000313" key="4">
    <source>
        <dbReference type="Proteomes" id="UP000188181"/>
    </source>
</evidence>
<dbReference type="InterPro" id="IPR013424">
    <property type="entry name" value="Ice-binding_C"/>
</dbReference>
<dbReference type="NCBIfam" id="TIGR02595">
    <property type="entry name" value="PEP_CTERM"/>
    <property type="match status" value="1"/>
</dbReference>
<evidence type="ECO:0000259" key="2">
    <source>
        <dbReference type="Pfam" id="PF07589"/>
    </source>
</evidence>
<dbReference type="AlphaFoldDB" id="A0A1R7T665"/>